<gene>
    <name evidence="5" type="ORF">WISP_43547</name>
</gene>
<reference evidence="5" key="1">
    <citation type="submission" date="2019-10" db="EMBL/GenBank/DDBJ databases">
        <authorList>
            <person name="Soares A.E.R."/>
            <person name="Aleixo A."/>
            <person name="Schneider P."/>
            <person name="Miyaki C.Y."/>
            <person name="Schneider M.P."/>
            <person name="Mello C."/>
            <person name="Vasconcelos A.T.R."/>
        </authorList>
    </citation>
    <scope>NUCLEOTIDE SEQUENCE</scope>
    <source>
        <tissue evidence="5">Muscle</tissue>
    </source>
</reference>
<keyword evidence="3" id="KW-0732">Signal</keyword>
<evidence type="ECO:0000256" key="2">
    <source>
        <dbReference type="SAM" id="Phobius"/>
    </source>
</evidence>
<dbReference type="Pfam" id="PF00711">
    <property type="entry name" value="Defensin_beta"/>
    <property type="match status" value="1"/>
</dbReference>
<protein>
    <recommendedName>
        <fullName evidence="4">Beta-defensin-like domain-containing protein</fullName>
    </recommendedName>
</protein>
<evidence type="ECO:0000313" key="6">
    <source>
        <dbReference type="Proteomes" id="UP001145742"/>
    </source>
</evidence>
<feature type="signal peptide" evidence="3">
    <location>
        <begin position="1"/>
        <end position="22"/>
    </location>
</feature>
<keyword evidence="2" id="KW-1133">Transmembrane helix</keyword>
<name>A0ABQ9DLU1_9PASS</name>
<accession>A0ABQ9DLU1</accession>
<dbReference type="PANTHER" id="PTHR33332">
    <property type="entry name" value="REVERSE TRANSCRIPTASE DOMAIN-CONTAINING PROTEIN"/>
    <property type="match status" value="1"/>
</dbReference>
<evidence type="ECO:0000259" key="4">
    <source>
        <dbReference type="Pfam" id="PF00711"/>
    </source>
</evidence>
<feature type="chain" id="PRO_5047009728" description="Beta-defensin-like domain-containing protein" evidence="3">
    <location>
        <begin position="23"/>
        <end position="383"/>
    </location>
</feature>
<dbReference type="EMBL" id="WHWB01033227">
    <property type="protein sequence ID" value="KAJ7421282.1"/>
    <property type="molecule type" value="Genomic_DNA"/>
</dbReference>
<comment type="caution">
    <text evidence="5">The sequence shown here is derived from an EMBL/GenBank/DDBJ whole genome shotgun (WGS) entry which is preliminary data.</text>
</comment>
<evidence type="ECO:0000256" key="3">
    <source>
        <dbReference type="SAM" id="SignalP"/>
    </source>
</evidence>
<keyword evidence="2" id="KW-0812">Transmembrane</keyword>
<dbReference type="InterPro" id="IPR001855">
    <property type="entry name" value="Defensin_beta-like"/>
</dbReference>
<feature type="domain" description="Beta-defensin-like" evidence="4">
    <location>
        <begin position="28"/>
        <end position="62"/>
    </location>
</feature>
<evidence type="ECO:0000313" key="5">
    <source>
        <dbReference type="EMBL" id="KAJ7421282.1"/>
    </source>
</evidence>
<feature type="region of interest" description="Disordered" evidence="1">
    <location>
        <begin position="310"/>
        <end position="383"/>
    </location>
</feature>
<evidence type="ECO:0000256" key="1">
    <source>
        <dbReference type="SAM" id="MobiDB-lite"/>
    </source>
</evidence>
<keyword evidence="6" id="KW-1185">Reference proteome</keyword>
<keyword evidence="2" id="KW-0472">Membrane</keyword>
<dbReference type="Proteomes" id="UP001145742">
    <property type="component" value="Unassembled WGS sequence"/>
</dbReference>
<sequence length="383" mass="41861">MKLLYLLLAVFLLIFKATSGSADSIFPDTVECRSQGKFCRAGTCPPTFSATGTCHGGMLNCCSNLSYYQLPAMRVLFFLVAVLFFLFQAAPGLGIYLDFSKALTLFPSIVLEKLAAHDLDRVTLLWVKSCQSGWSQRVVENGATQLRPVTNGAPRSSVLGLILFNIFINVALCKFAEDTKLGGSVDLLEGRNALKRGLDRLVPWSGANGMTVNKAKCRVLCLGQNNPLQLQAEGLESWKRPLGCWLITAEHEPGVPRWAKRPIAPDLYQPQCDSRTRAVTVPVLALLRHLQCWEQFWAPQTRDTLKGWSMSREGNRAGEGAGVPRVAEGAGGAHPGEEEAQEGPSCSPQLPDKREELGWGRTLVPGSKGQDKGKWPQVVPVEV</sequence>
<dbReference type="SUPFAM" id="SSF57392">
    <property type="entry name" value="Defensin-like"/>
    <property type="match status" value="1"/>
</dbReference>
<organism evidence="5 6">
    <name type="scientific">Willisornis vidua</name>
    <name type="common">Xingu scale-backed antbird</name>
    <dbReference type="NCBI Taxonomy" id="1566151"/>
    <lineage>
        <taxon>Eukaryota</taxon>
        <taxon>Metazoa</taxon>
        <taxon>Chordata</taxon>
        <taxon>Craniata</taxon>
        <taxon>Vertebrata</taxon>
        <taxon>Euteleostomi</taxon>
        <taxon>Archelosauria</taxon>
        <taxon>Archosauria</taxon>
        <taxon>Dinosauria</taxon>
        <taxon>Saurischia</taxon>
        <taxon>Theropoda</taxon>
        <taxon>Coelurosauria</taxon>
        <taxon>Aves</taxon>
        <taxon>Neognathae</taxon>
        <taxon>Neoaves</taxon>
        <taxon>Telluraves</taxon>
        <taxon>Australaves</taxon>
        <taxon>Passeriformes</taxon>
        <taxon>Thamnophilidae</taxon>
        <taxon>Willisornis</taxon>
    </lineage>
</organism>
<feature type="transmembrane region" description="Helical" evidence="2">
    <location>
        <begin position="75"/>
        <end position="97"/>
    </location>
</feature>
<proteinExistence type="predicted"/>